<protein>
    <submittedName>
        <fullName evidence="3">Uncharacterized protein</fullName>
    </submittedName>
</protein>
<organism evidence="3 4">
    <name type="scientific">Paragemmobacter amnigenus</name>
    <dbReference type="NCBI Taxonomy" id="2852097"/>
    <lineage>
        <taxon>Bacteria</taxon>
        <taxon>Pseudomonadati</taxon>
        <taxon>Pseudomonadota</taxon>
        <taxon>Alphaproteobacteria</taxon>
        <taxon>Rhodobacterales</taxon>
        <taxon>Paracoccaceae</taxon>
        <taxon>Paragemmobacter</taxon>
    </lineage>
</organism>
<comment type="caution">
    <text evidence="3">The sequence shown here is derived from an EMBL/GenBank/DDBJ whole genome shotgun (WGS) entry which is preliminary data.</text>
</comment>
<proteinExistence type="predicted"/>
<feature type="region of interest" description="Disordered" evidence="1">
    <location>
        <begin position="1"/>
        <end position="22"/>
    </location>
</feature>
<dbReference type="EMBL" id="JAAATX020000008">
    <property type="protein sequence ID" value="MBU9698574.1"/>
    <property type="molecule type" value="Genomic_DNA"/>
</dbReference>
<keyword evidence="2" id="KW-0472">Membrane</keyword>
<feature type="transmembrane region" description="Helical" evidence="2">
    <location>
        <begin position="23"/>
        <end position="44"/>
    </location>
</feature>
<accession>A0ABS6J488</accession>
<sequence>MPKTLPIPRPVVTRPATSRREGASAGAIALFAVAYIAVLGILFAPDGFFTESPTTLVADSAD</sequence>
<dbReference type="RefSeq" id="WP_161762701.1">
    <property type="nucleotide sequence ID" value="NZ_JAAATX020000008.1"/>
</dbReference>
<keyword evidence="4" id="KW-1185">Reference proteome</keyword>
<keyword evidence="2" id="KW-1133">Transmembrane helix</keyword>
<keyword evidence="2" id="KW-0812">Transmembrane</keyword>
<evidence type="ECO:0000256" key="1">
    <source>
        <dbReference type="SAM" id="MobiDB-lite"/>
    </source>
</evidence>
<evidence type="ECO:0000313" key="3">
    <source>
        <dbReference type="EMBL" id="MBU9698574.1"/>
    </source>
</evidence>
<evidence type="ECO:0000256" key="2">
    <source>
        <dbReference type="SAM" id="Phobius"/>
    </source>
</evidence>
<reference evidence="3 4" key="1">
    <citation type="submission" date="2021-06" db="EMBL/GenBank/DDBJ databases">
        <title>Rhodobacteraceae bacterium strain HSP-20.</title>
        <authorList>
            <person name="Chen W.-M."/>
        </authorList>
    </citation>
    <scope>NUCLEOTIDE SEQUENCE [LARGE SCALE GENOMIC DNA]</scope>
    <source>
        <strain evidence="3 4">HSP-20</strain>
    </source>
</reference>
<gene>
    <name evidence="3" type="ORF">GU927_012045</name>
</gene>
<name>A0ABS6J488_9RHOB</name>
<dbReference type="Proteomes" id="UP000731907">
    <property type="component" value="Unassembled WGS sequence"/>
</dbReference>
<evidence type="ECO:0000313" key="4">
    <source>
        <dbReference type="Proteomes" id="UP000731907"/>
    </source>
</evidence>